<feature type="domain" description="Coiled-coil" evidence="4">
    <location>
        <begin position="157"/>
        <end position="235"/>
    </location>
</feature>
<dbReference type="GeneID" id="17275507"/>
<dbReference type="GO" id="GO:0006366">
    <property type="term" value="P:transcription by RNA polymerase II"/>
    <property type="evidence" value="ECO:0007669"/>
    <property type="project" value="TreeGrafter"/>
</dbReference>
<dbReference type="PANTHER" id="PTHR21680:SF0">
    <property type="entry name" value="COILED-COIL DOMAIN-CONTAINING PROTEIN 124"/>
    <property type="match status" value="1"/>
</dbReference>
<feature type="compositionally biased region" description="Basic and acidic residues" evidence="3">
    <location>
        <begin position="64"/>
        <end position="79"/>
    </location>
</feature>
<reference evidence="6" key="1">
    <citation type="journal article" date="2013" name="Nature">
        <title>Pan genome of the phytoplankton Emiliania underpins its global distribution.</title>
        <authorList>
            <person name="Read B.A."/>
            <person name="Kegel J."/>
            <person name="Klute M.J."/>
            <person name="Kuo A."/>
            <person name="Lefebvre S.C."/>
            <person name="Maumus F."/>
            <person name="Mayer C."/>
            <person name="Miller J."/>
            <person name="Monier A."/>
            <person name="Salamov A."/>
            <person name="Young J."/>
            <person name="Aguilar M."/>
            <person name="Claverie J.M."/>
            <person name="Frickenhaus S."/>
            <person name="Gonzalez K."/>
            <person name="Herman E.K."/>
            <person name="Lin Y.C."/>
            <person name="Napier J."/>
            <person name="Ogata H."/>
            <person name="Sarno A.F."/>
            <person name="Shmutz J."/>
            <person name="Schroeder D."/>
            <person name="de Vargas C."/>
            <person name="Verret F."/>
            <person name="von Dassow P."/>
            <person name="Valentin K."/>
            <person name="Van de Peer Y."/>
            <person name="Wheeler G."/>
            <person name="Dacks J.B."/>
            <person name="Delwiche C.F."/>
            <person name="Dyhrman S.T."/>
            <person name="Glockner G."/>
            <person name="John U."/>
            <person name="Richards T."/>
            <person name="Worden A.Z."/>
            <person name="Zhang X."/>
            <person name="Grigoriev I.V."/>
            <person name="Allen A.E."/>
            <person name="Bidle K."/>
            <person name="Borodovsky M."/>
            <person name="Bowler C."/>
            <person name="Brownlee C."/>
            <person name="Cock J.M."/>
            <person name="Elias M."/>
            <person name="Gladyshev V.N."/>
            <person name="Groth M."/>
            <person name="Guda C."/>
            <person name="Hadaegh A."/>
            <person name="Iglesias-Rodriguez M.D."/>
            <person name="Jenkins J."/>
            <person name="Jones B.M."/>
            <person name="Lawson T."/>
            <person name="Leese F."/>
            <person name="Lindquist E."/>
            <person name="Lobanov A."/>
            <person name="Lomsadze A."/>
            <person name="Malik S.B."/>
            <person name="Marsh M.E."/>
            <person name="Mackinder L."/>
            <person name="Mock T."/>
            <person name="Mueller-Roeber B."/>
            <person name="Pagarete A."/>
            <person name="Parker M."/>
            <person name="Probert I."/>
            <person name="Quesneville H."/>
            <person name="Raines C."/>
            <person name="Rensing S.A."/>
            <person name="Riano-Pachon D.M."/>
            <person name="Richier S."/>
            <person name="Rokitta S."/>
            <person name="Shiraiwa Y."/>
            <person name="Soanes D.M."/>
            <person name="van der Giezen M."/>
            <person name="Wahlund T.M."/>
            <person name="Williams B."/>
            <person name="Wilson W."/>
            <person name="Wolfe G."/>
            <person name="Wurch L.L."/>
        </authorList>
    </citation>
    <scope>NUCLEOTIDE SEQUENCE</scope>
</reference>
<keyword evidence="2" id="KW-0175">Coiled coil</keyword>
<dbReference type="Proteomes" id="UP000013827">
    <property type="component" value="Unassembled WGS sequence"/>
</dbReference>
<dbReference type="HOGENOM" id="CLU_069723_0_0_1"/>
<dbReference type="PaxDb" id="2903-EOD30234"/>
<evidence type="ECO:0000259" key="4">
    <source>
        <dbReference type="Pfam" id="PF06244"/>
    </source>
</evidence>
<dbReference type="InterPro" id="IPR054414">
    <property type="entry name" value="Ccdc124/Oxs1_C"/>
</dbReference>
<feature type="region of interest" description="Disordered" evidence="3">
    <location>
        <begin position="209"/>
        <end position="236"/>
    </location>
</feature>
<name>A0A0D3K399_EMIH1</name>
<dbReference type="EnsemblProtists" id="EOD30234">
    <property type="protein sequence ID" value="EOD30234"/>
    <property type="gene ID" value="EMIHUDRAFT_456651"/>
</dbReference>
<dbReference type="STRING" id="2903.R1FAE2"/>
<evidence type="ECO:0000256" key="2">
    <source>
        <dbReference type="ARBA" id="ARBA00023054"/>
    </source>
</evidence>
<dbReference type="OMA" id="PKANYTK"/>
<dbReference type="AlphaFoldDB" id="A0A0D3K399"/>
<dbReference type="InterPro" id="IPR010422">
    <property type="entry name" value="Ccdc124/Oxs1"/>
</dbReference>
<evidence type="ECO:0000313" key="6">
    <source>
        <dbReference type="Proteomes" id="UP000013827"/>
    </source>
</evidence>
<sequence length="236" mass="24960">MGYGDASAKSKKADKAAAAEEASASRPMPEQPSQSSRRDRPGASQRAKEDDAWAEGAKGQNKKKAAEEEKKAAAAERKAAARAQEEEENAELAKPKGGGKDGKKKAGGSSKMTRAEIAAKAMAAMEEQKKAEKKKQKQIEATGGNEYIGAVHENTNRAEGVDASGIDDAIAALDVGGGGGGGGGGPKRVNRKALYKEFEERELARLKEENPGLKLSQLKERVSKAWEKSPDNPDNE</sequence>
<reference evidence="5" key="2">
    <citation type="submission" date="2024-10" db="UniProtKB">
        <authorList>
            <consortium name="EnsemblProtists"/>
        </authorList>
    </citation>
    <scope>IDENTIFICATION</scope>
</reference>
<evidence type="ECO:0000313" key="5">
    <source>
        <dbReference type="EnsemblProtists" id="EOD30234"/>
    </source>
</evidence>
<dbReference type="GO" id="GO:0003713">
    <property type="term" value="F:transcription coactivator activity"/>
    <property type="evidence" value="ECO:0007669"/>
    <property type="project" value="TreeGrafter"/>
</dbReference>
<dbReference type="RefSeq" id="XP_005782663.1">
    <property type="nucleotide sequence ID" value="XM_005782606.1"/>
</dbReference>
<keyword evidence="6" id="KW-1185">Reference proteome</keyword>
<dbReference type="KEGG" id="ehx:EMIHUDRAFT_456651"/>
<organism evidence="5 6">
    <name type="scientific">Emiliania huxleyi (strain CCMP1516)</name>
    <dbReference type="NCBI Taxonomy" id="280463"/>
    <lineage>
        <taxon>Eukaryota</taxon>
        <taxon>Haptista</taxon>
        <taxon>Haptophyta</taxon>
        <taxon>Prymnesiophyceae</taxon>
        <taxon>Isochrysidales</taxon>
        <taxon>Noelaerhabdaceae</taxon>
        <taxon>Emiliania</taxon>
    </lineage>
</organism>
<comment type="similarity">
    <text evidence="1">Belongs to the CCDC124 family.</text>
</comment>
<proteinExistence type="inferred from homology"/>
<feature type="compositionally biased region" description="Basic and acidic residues" evidence="3">
    <location>
        <begin position="91"/>
        <end position="101"/>
    </location>
</feature>
<accession>A0A0D3K399</accession>
<dbReference type="PANTHER" id="PTHR21680">
    <property type="entry name" value="COILED-COIL DOMAIN-CONTAINING PROTEIN 124"/>
    <property type="match status" value="1"/>
</dbReference>
<protein>
    <recommendedName>
        <fullName evidence="4">Coiled-coil domain-containing protein</fullName>
    </recommendedName>
</protein>
<evidence type="ECO:0000256" key="3">
    <source>
        <dbReference type="SAM" id="MobiDB-lite"/>
    </source>
</evidence>
<dbReference type="eggNOG" id="KOG3223">
    <property type="taxonomic scope" value="Eukaryota"/>
</dbReference>
<dbReference type="Pfam" id="PF06244">
    <property type="entry name" value="Ccdc124"/>
    <property type="match status" value="1"/>
</dbReference>
<feature type="compositionally biased region" description="Basic and acidic residues" evidence="3">
    <location>
        <begin position="36"/>
        <end position="51"/>
    </location>
</feature>
<feature type="region of interest" description="Disordered" evidence="3">
    <location>
        <begin position="1"/>
        <end position="113"/>
    </location>
</feature>
<dbReference type="GO" id="GO:0005634">
    <property type="term" value="C:nucleus"/>
    <property type="evidence" value="ECO:0007669"/>
    <property type="project" value="TreeGrafter"/>
</dbReference>
<evidence type="ECO:0000256" key="1">
    <source>
        <dbReference type="ARBA" id="ARBA00008296"/>
    </source>
</evidence>